<organism evidence="1 2">
    <name type="scientific">Sphingomonas aurea</name>
    <dbReference type="NCBI Taxonomy" id="3063994"/>
    <lineage>
        <taxon>Bacteria</taxon>
        <taxon>Pseudomonadati</taxon>
        <taxon>Pseudomonadota</taxon>
        <taxon>Alphaproteobacteria</taxon>
        <taxon>Sphingomonadales</taxon>
        <taxon>Sphingomonadaceae</taxon>
        <taxon>Sphingomonas</taxon>
    </lineage>
</organism>
<evidence type="ECO:0000313" key="1">
    <source>
        <dbReference type="EMBL" id="MDP1026366.1"/>
    </source>
</evidence>
<dbReference type="RefSeq" id="WP_305171922.1">
    <property type="nucleotide sequence ID" value="NZ_JAUUDS010000001.1"/>
</dbReference>
<comment type="caution">
    <text evidence="1">The sequence shown here is derived from an EMBL/GenBank/DDBJ whole genome shotgun (WGS) entry which is preliminary data.</text>
</comment>
<keyword evidence="2" id="KW-1185">Reference proteome</keyword>
<reference evidence="1 2" key="1">
    <citation type="submission" date="2023-07" db="EMBL/GenBank/DDBJ databases">
        <authorList>
            <person name="Kim M.K."/>
        </authorList>
    </citation>
    <scope>NUCLEOTIDE SEQUENCE [LARGE SCALE GENOMIC DNA]</scope>
    <source>
        <strain evidence="1 2">KR1UV-12</strain>
    </source>
</reference>
<proteinExistence type="predicted"/>
<evidence type="ECO:0008006" key="3">
    <source>
        <dbReference type="Google" id="ProtNLM"/>
    </source>
</evidence>
<accession>A0ABT9EHB9</accession>
<dbReference type="Proteomes" id="UP001230685">
    <property type="component" value="Unassembled WGS sequence"/>
</dbReference>
<dbReference type="EMBL" id="JAUUDS010000001">
    <property type="protein sequence ID" value="MDP1026366.1"/>
    <property type="molecule type" value="Genomic_DNA"/>
</dbReference>
<gene>
    <name evidence="1" type="ORF">Q5H91_04010</name>
</gene>
<protein>
    <recommendedName>
        <fullName evidence="3">Phage protein</fullName>
    </recommendedName>
</protein>
<sequence>MKNKLADLNNHLFAQLERLGEEDLTDEQIEKEAKRAEAIVSVADQIVRNADLQLKAASLLAQHGYHFAPHLASIAPEAERKTITHGGGQ</sequence>
<evidence type="ECO:0000313" key="2">
    <source>
        <dbReference type="Proteomes" id="UP001230685"/>
    </source>
</evidence>
<name>A0ABT9EHB9_9SPHN</name>